<reference evidence="2 3" key="1">
    <citation type="journal article" date="2016" name="Nat. Commun.">
        <title>Ectomycorrhizal ecology is imprinted in the genome of the dominant symbiotic fungus Cenococcum geophilum.</title>
        <authorList>
            <consortium name="DOE Joint Genome Institute"/>
            <person name="Peter M."/>
            <person name="Kohler A."/>
            <person name="Ohm R.A."/>
            <person name="Kuo A."/>
            <person name="Krutzmann J."/>
            <person name="Morin E."/>
            <person name="Arend M."/>
            <person name="Barry K.W."/>
            <person name="Binder M."/>
            <person name="Choi C."/>
            <person name="Clum A."/>
            <person name="Copeland A."/>
            <person name="Grisel N."/>
            <person name="Haridas S."/>
            <person name="Kipfer T."/>
            <person name="LaButti K."/>
            <person name="Lindquist E."/>
            <person name="Lipzen A."/>
            <person name="Maire R."/>
            <person name="Meier B."/>
            <person name="Mihaltcheva S."/>
            <person name="Molinier V."/>
            <person name="Murat C."/>
            <person name="Poggeler S."/>
            <person name="Quandt C.A."/>
            <person name="Sperisen C."/>
            <person name="Tritt A."/>
            <person name="Tisserant E."/>
            <person name="Crous P.W."/>
            <person name="Henrissat B."/>
            <person name="Nehls U."/>
            <person name="Egli S."/>
            <person name="Spatafora J.W."/>
            <person name="Grigoriev I.V."/>
            <person name="Martin F.M."/>
        </authorList>
    </citation>
    <scope>NUCLEOTIDE SEQUENCE [LARGE SCALE GENOMIC DNA]</scope>
    <source>
        <strain evidence="2 3">CBS 207.34</strain>
    </source>
</reference>
<dbReference type="InterPro" id="IPR055222">
    <property type="entry name" value="PRISE-like_Rossmann-fold"/>
</dbReference>
<dbReference type="EMBL" id="KV748584">
    <property type="protein sequence ID" value="OCL14339.1"/>
    <property type="molecule type" value="Genomic_DNA"/>
</dbReference>
<proteinExistence type="predicted"/>
<accession>A0A8E2JYE8</accession>
<dbReference type="AlphaFoldDB" id="A0A8E2JYE8"/>
<dbReference type="Proteomes" id="UP000250140">
    <property type="component" value="Unassembled WGS sequence"/>
</dbReference>
<organism evidence="2 3">
    <name type="scientific">Glonium stellatum</name>
    <dbReference type="NCBI Taxonomy" id="574774"/>
    <lineage>
        <taxon>Eukaryota</taxon>
        <taxon>Fungi</taxon>
        <taxon>Dikarya</taxon>
        <taxon>Ascomycota</taxon>
        <taxon>Pezizomycotina</taxon>
        <taxon>Dothideomycetes</taxon>
        <taxon>Pleosporomycetidae</taxon>
        <taxon>Gloniales</taxon>
        <taxon>Gloniaceae</taxon>
        <taxon>Glonium</taxon>
    </lineage>
</organism>
<dbReference type="SUPFAM" id="SSF51735">
    <property type="entry name" value="NAD(P)-binding Rossmann-fold domains"/>
    <property type="match status" value="1"/>
</dbReference>
<dbReference type="CDD" id="cd08948">
    <property type="entry name" value="5beta-POR_like_SDR_a"/>
    <property type="match status" value="1"/>
</dbReference>
<dbReference type="PANTHER" id="PTHR32487">
    <property type="entry name" value="3-OXO-DELTA(4,5)-STEROID 5-BETA-REDUCTASE"/>
    <property type="match status" value="1"/>
</dbReference>
<dbReference type="InterPro" id="IPR036291">
    <property type="entry name" value="NAD(P)-bd_dom_sf"/>
</dbReference>
<evidence type="ECO:0000259" key="1">
    <source>
        <dbReference type="Pfam" id="PF22917"/>
    </source>
</evidence>
<dbReference type="PANTHER" id="PTHR32487:SF29">
    <property type="entry name" value="NAD-DEPENDENT EPIMERASE_DEHYDRATASE DOMAIN-CONTAINING PROTEIN"/>
    <property type="match status" value="1"/>
</dbReference>
<name>A0A8E2JYE8_9PEZI</name>
<sequence>MTAQTVLSNGIFHGLPTFPDHDGKKFSAIITGANGITGAHMVRVLAESPQRWETIYALSRKPPATEVAPNVKNLAIDFLTSPEEIAKVLKENNVKADYVFFASYVQPPPKEGQGLWSDIEELERVNMLLFTNFLNALTLSSIIPKRLLLQTGGKHYGVHLGPTLSPQEESDPRFHGEPNFYFPQEDFLWEWSRANNTTWNVTRPGFIIGAVREAAMNIAYGLAVFASVQKELGLGLPFPGEVAAWDVEKHLSSAKLIAYHAEWAVLSAAAADQVLNISDGGLFAYGKFWPVLAKRYGIEYGTPELDEAKFQMIQMPVAPPPRGFGPAGKVKIGWSFEEWARKPEVVEAWTAIKKRYAITELKDPFSGQNVKDVFGLLDGELLGGWARSMSMGKSRKLGWHGFVDTKEGIFDAIQEMADLKMLPPLEKAGGGEIKYHGY</sequence>
<evidence type="ECO:0000313" key="3">
    <source>
        <dbReference type="Proteomes" id="UP000250140"/>
    </source>
</evidence>
<keyword evidence="3" id="KW-1185">Reference proteome</keyword>
<gene>
    <name evidence="2" type="ORF">AOQ84DRAFT_331204</name>
</gene>
<dbReference type="Gene3D" id="3.40.50.720">
    <property type="entry name" value="NAD(P)-binding Rossmann-like Domain"/>
    <property type="match status" value="1"/>
</dbReference>
<protein>
    <submittedName>
        <fullName evidence="2">NAD(P)-binding protein</fullName>
    </submittedName>
</protein>
<dbReference type="Pfam" id="PF22917">
    <property type="entry name" value="PRISE"/>
    <property type="match status" value="1"/>
</dbReference>
<dbReference type="OrthoDB" id="1731983at2759"/>
<evidence type="ECO:0000313" key="2">
    <source>
        <dbReference type="EMBL" id="OCL14339.1"/>
    </source>
</evidence>
<feature type="domain" description="PRISE-like Rossmann-fold" evidence="1">
    <location>
        <begin position="28"/>
        <end position="299"/>
    </location>
</feature>